<evidence type="ECO:0000313" key="2">
    <source>
        <dbReference type="Proteomes" id="UP000650628"/>
    </source>
</evidence>
<dbReference type="AlphaFoldDB" id="A0A8J3TMX4"/>
<accession>A0A8J3TMX4</accession>
<evidence type="ECO:0008006" key="3">
    <source>
        <dbReference type="Google" id="ProtNLM"/>
    </source>
</evidence>
<keyword evidence="2" id="KW-1185">Reference proteome</keyword>
<gene>
    <name evidence="1" type="ORF">Pmi06nite_28100</name>
</gene>
<dbReference type="Proteomes" id="UP000650628">
    <property type="component" value="Unassembled WGS sequence"/>
</dbReference>
<protein>
    <recommendedName>
        <fullName evidence="3">Formate dehydrogenase</fullName>
    </recommendedName>
</protein>
<comment type="caution">
    <text evidence="1">The sequence shown here is derived from an EMBL/GenBank/DDBJ whole genome shotgun (WGS) entry which is preliminary data.</text>
</comment>
<dbReference type="EMBL" id="BOOO01000015">
    <property type="protein sequence ID" value="GII29368.1"/>
    <property type="molecule type" value="Genomic_DNA"/>
</dbReference>
<dbReference type="InterPro" id="IPR021074">
    <property type="entry name" value="Formate_DH_dsu"/>
</dbReference>
<organism evidence="1 2">
    <name type="scientific">Planotetraspora mira</name>
    <dbReference type="NCBI Taxonomy" id="58121"/>
    <lineage>
        <taxon>Bacteria</taxon>
        <taxon>Bacillati</taxon>
        <taxon>Actinomycetota</taxon>
        <taxon>Actinomycetes</taxon>
        <taxon>Streptosporangiales</taxon>
        <taxon>Streptosporangiaceae</taxon>
        <taxon>Planotetraspora</taxon>
    </lineage>
</organism>
<proteinExistence type="predicted"/>
<sequence length="76" mass="8030">MTSTHTPPHIRLANEIAAQFQRHDPAAASQEIANHIRTFWDPRMRSKLIADAGAPGSGLDPLAVAAAALLPPPTGN</sequence>
<name>A0A8J3TMX4_9ACTN</name>
<dbReference type="Pfam" id="PF11390">
    <property type="entry name" value="FdsD"/>
    <property type="match status" value="1"/>
</dbReference>
<reference evidence="1 2" key="1">
    <citation type="submission" date="2021-01" db="EMBL/GenBank/DDBJ databases">
        <title>Whole genome shotgun sequence of Planotetraspora mira NBRC 15435.</title>
        <authorList>
            <person name="Komaki H."/>
            <person name="Tamura T."/>
        </authorList>
    </citation>
    <scope>NUCLEOTIDE SEQUENCE [LARGE SCALE GENOMIC DNA]</scope>
    <source>
        <strain evidence="1 2">NBRC 15435</strain>
    </source>
</reference>
<dbReference type="RefSeq" id="WP_203953376.1">
    <property type="nucleotide sequence ID" value="NZ_BOOO01000015.1"/>
</dbReference>
<evidence type="ECO:0000313" key="1">
    <source>
        <dbReference type="EMBL" id="GII29368.1"/>
    </source>
</evidence>